<proteinExistence type="predicted"/>
<dbReference type="eggNOG" id="COG3016">
    <property type="taxonomic scope" value="Bacteria"/>
</dbReference>
<dbReference type="CDD" id="cd14727">
    <property type="entry name" value="ChanN-like"/>
    <property type="match status" value="1"/>
</dbReference>
<keyword evidence="3" id="KW-1185">Reference proteome</keyword>
<gene>
    <name evidence="2" type="ORF">N180_15040</name>
</gene>
<dbReference type="InterPro" id="IPR007314">
    <property type="entry name" value="Cofac_haem-bd_dom"/>
</dbReference>
<reference evidence="2 3" key="1">
    <citation type="journal article" date="1992" name="Int. J. Syst. Bacteriol.">
        <title>Sphingobacterium antarcticus sp. nov. a Psychrotrophic Bacterium from the Soils of Schirmacher Oasis, Antarctica.</title>
        <authorList>
            <person name="Shivaji S."/>
            <person name="Ray M.K."/>
            <person name="Rao N.S."/>
            <person name="Saiserr L."/>
            <person name="Jagannadham M.V."/>
            <person name="Kumar G.S."/>
            <person name="Reddy G."/>
            <person name="Bhargava P.M."/>
        </authorList>
    </citation>
    <scope>NUCLEOTIDE SEQUENCE [LARGE SCALE GENOMIC DNA]</scope>
    <source>
        <strain evidence="2 3">4BY</strain>
    </source>
</reference>
<organism evidence="2 3">
    <name type="scientific">Pedobacter antarcticus 4BY</name>
    <dbReference type="NCBI Taxonomy" id="1358423"/>
    <lineage>
        <taxon>Bacteria</taxon>
        <taxon>Pseudomonadati</taxon>
        <taxon>Bacteroidota</taxon>
        <taxon>Sphingobacteriia</taxon>
        <taxon>Sphingobacteriales</taxon>
        <taxon>Sphingobacteriaceae</taxon>
        <taxon>Pedobacter</taxon>
    </lineage>
</organism>
<dbReference type="EMBL" id="JNFF01000122">
    <property type="protein sequence ID" value="KEQ28009.1"/>
    <property type="molecule type" value="Genomic_DNA"/>
</dbReference>
<feature type="domain" description="Haem-binding uptake Tiki superfamily ChaN" evidence="1">
    <location>
        <begin position="75"/>
        <end position="272"/>
    </location>
</feature>
<sequence>MCNFRTIPDRWSAEPNLNAKNNMRIYSYLLAILVSPLFLSAQQNSDRHPESNSGAEGYRLYDSKSGKSITTDDIVKRMKNTDVLVFGEEHNDSTAHSLQAEILTKMIAAYPQTALTMEMFATDVQLTINEYLSSLISEKNFIKEARAWNNYADYRPMIEIAKQNKTDVIGGNVATRYSNAVTFFGLSKLQDFPEPSKKLLPPLPLDTATGRYYDKFIETLGGHGMGNMKIYQTQNLWDAAMAWAISNYAKQYPERKILQINGRFHSDEKLGLLFPLKRYAPKLKVLTISSFAAAEDDDWKTFRHLADFILITPQVPEKK</sequence>
<name>A0A081PBD6_9SPHI</name>
<evidence type="ECO:0000259" key="1">
    <source>
        <dbReference type="Pfam" id="PF04187"/>
    </source>
</evidence>
<dbReference type="SUPFAM" id="SSF159501">
    <property type="entry name" value="EreA/ChaN-like"/>
    <property type="match status" value="1"/>
</dbReference>
<accession>A0A081PBD6</accession>
<dbReference type="Pfam" id="PF04187">
    <property type="entry name" value="Cofac_haem_bdg"/>
    <property type="match status" value="1"/>
</dbReference>
<comment type="caution">
    <text evidence="2">The sequence shown here is derived from an EMBL/GenBank/DDBJ whole genome shotgun (WGS) entry which is preliminary data.</text>
</comment>
<dbReference type="Proteomes" id="UP000028007">
    <property type="component" value="Unassembled WGS sequence"/>
</dbReference>
<evidence type="ECO:0000313" key="3">
    <source>
        <dbReference type="Proteomes" id="UP000028007"/>
    </source>
</evidence>
<evidence type="ECO:0000313" key="2">
    <source>
        <dbReference type="EMBL" id="KEQ28009.1"/>
    </source>
</evidence>
<dbReference type="AlphaFoldDB" id="A0A081PBD6"/>
<protein>
    <recommendedName>
        <fullName evidence="1">Haem-binding uptake Tiki superfamily ChaN domain-containing protein</fullName>
    </recommendedName>
</protein>
<dbReference type="Gene3D" id="3.40.50.11550">
    <property type="match status" value="1"/>
</dbReference>